<dbReference type="InterPro" id="IPR036052">
    <property type="entry name" value="TrpB-like_PALP_sf"/>
</dbReference>
<comment type="catalytic activity">
    <reaction evidence="7">
        <text>L-serine = pyruvate + NH4(+)</text>
        <dbReference type="Rhea" id="RHEA:19169"/>
        <dbReference type="ChEBI" id="CHEBI:15361"/>
        <dbReference type="ChEBI" id="CHEBI:28938"/>
        <dbReference type="ChEBI" id="CHEBI:33384"/>
        <dbReference type="EC" id="4.3.1.17"/>
    </reaction>
</comment>
<comment type="cofactor">
    <cofactor evidence="1">
        <name>pyridoxal 5'-phosphate</name>
        <dbReference type="ChEBI" id="CHEBI:597326"/>
    </cofactor>
</comment>
<dbReference type="SUPFAM" id="SSF53686">
    <property type="entry name" value="Tryptophan synthase beta subunit-like PLP-dependent enzymes"/>
    <property type="match status" value="1"/>
</dbReference>
<organism evidence="9 10">
    <name type="scientific">Chilo suppressalis</name>
    <name type="common">Asiatic rice borer moth</name>
    <dbReference type="NCBI Taxonomy" id="168631"/>
    <lineage>
        <taxon>Eukaryota</taxon>
        <taxon>Metazoa</taxon>
        <taxon>Ecdysozoa</taxon>
        <taxon>Arthropoda</taxon>
        <taxon>Hexapoda</taxon>
        <taxon>Insecta</taxon>
        <taxon>Pterygota</taxon>
        <taxon>Neoptera</taxon>
        <taxon>Endopterygota</taxon>
        <taxon>Lepidoptera</taxon>
        <taxon>Glossata</taxon>
        <taxon>Ditrysia</taxon>
        <taxon>Pyraloidea</taxon>
        <taxon>Crambidae</taxon>
        <taxon>Crambinae</taxon>
        <taxon>Chilo</taxon>
    </lineage>
</organism>
<evidence type="ECO:0000259" key="8">
    <source>
        <dbReference type="Pfam" id="PF00291"/>
    </source>
</evidence>
<evidence type="ECO:0000256" key="5">
    <source>
        <dbReference type="ARBA" id="ARBA00041766"/>
    </source>
</evidence>
<evidence type="ECO:0000256" key="2">
    <source>
        <dbReference type="ARBA" id="ARBA00012093"/>
    </source>
</evidence>
<dbReference type="Pfam" id="PF00291">
    <property type="entry name" value="PALP"/>
    <property type="match status" value="1"/>
</dbReference>
<dbReference type="InterPro" id="IPR001926">
    <property type="entry name" value="TrpB-like_PALP"/>
</dbReference>
<dbReference type="EC" id="4.3.1.17" evidence="2"/>
<keyword evidence="4" id="KW-0456">Lyase</keyword>
<dbReference type="PROSITE" id="PS00165">
    <property type="entry name" value="DEHYDRATASE_SER_THR"/>
    <property type="match status" value="1"/>
</dbReference>
<evidence type="ECO:0000256" key="4">
    <source>
        <dbReference type="ARBA" id="ARBA00023239"/>
    </source>
</evidence>
<evidence type="ECO:0000256" key="3">
    <source>
        <dbReference type="ARBA" id="ARBA00022898"/>
    </source>
</evidence>
<keyword evidence="3" id="KW-0663">Pyridoxal phosphate</keyword>
<protein>
    <recommendedName>
        <fullName evidence="2">L-serine ammonia-lyase</fullName>
        <ecNumber evidence="2">4.3.1.17</ecNumber>
    </recommendedName>
    <alternativeName>
        <fullName evidence="5">L-serine deaminase</fullName>
    </alternativeName>
    <alternativeName>
        <fullName evidence="6">L-threonine dehydratase</fullName>
    </alternativeName>
</protein>
<reference evidence="9" key="1">
    <citation type="submission" date="2021-12" db="EMBL/GenBank/DDBJ databases">
        <authorList>
            <person name="King R."/>
        </authorList>
    </citation>
    <scope>NUCLEOTIDE SEQUENCE</scope>
</reference>
<evidence type="ECO:0000256" key="6">
    <source>
        <dbReference type="ARBA" id="ARBA00042605"/>
    </source>
</evidence>
<accession>A0ABN8AWG7</accession>
<evidence type="ECO:0000313" key="10">
    <source>
        <dbReference type="Proteomes" id="UP001153292"/>
    </source>
</evidence>
<dbReference type="Proteomes" id="UP001153292">
    <property type="component" value="Chromosome 17"/>
</dbReference>
<dbReference type="InterPro" id="IPR000634">
    <property type="entry name" value="Ser/Thr_deHydtase_PyrdxlP-BS"/>
</dbReference>
<proteinExistence type="predicted"/>
<name>A0ABN8AWG7_CHISP</name>
<dbReference type="CDD" id="cd01562">
    <property type="entry name" value="Thr-dehyd"/>
    <property type="match status" value="1"/>
</dbReference>
<dbReference type="PANTHER" id="PTHR48078">
    <property type="entry name" value="THREONINE DEHYDRATASE, MITOCHONDRIAL-RELATED"/>
    <property type="match status" value="1"/>
</dbReference>
<keyword evidence="10" id="KW-1185">Reference proteome</keyword>
<evidence type="ECO:0000256" key="7">
    <source>
        <dbReference type="ARBA" id="ARBA00049406"/>
    </source>
</evidence>
<dbReference type="EMBL" id="OU963910">
    <property type="protein sequence ID" value="CAH0400540.1"/>
    <property type="molecule type" value="Genomic_DNA"/>
</dbReference>
<dbReference type="Gene3D" id="3.40.50.1100">
    <property type="match status" value="2"/>
</dbReference>
<feature type="domain" description="Tryptophan synthase beta chain-like PALP" evidence="8">
    <location>
        <begin position="34"/>
        <end position="321"/>
    </location>
</feature>
<evidence type="ECO:0000313" key="9">
    <source>
        <dbReference type="EMBL" id="CAH0400540.1"/>
    </source>
</evidence>
<sequence>MARRNEDFDEFCDPENPKTINQSDIQDAANRLKPYILKTPCVPSHYQRDFVMNLYYKLETVQTTGSFKDRGALNALQLLPLDKKKLGVVVASLGNEAAAICYHAAKMNVPVIVVMPHAVPLAKMQKCSSLGAKVVVQGTNLMESQIYARAIARDKGLTFINGRDHPHVLSGYGTLALEILDQVPNVDAVILPVGTGGLAAAVASVIKNHKPNCLVYGVQPESVPTFFKSLENNDPVVTLLQTTIADAIATPNVGVNSFENAHQLLDKMLLVKEDWIARAILHLIEKERYVVEGAGACPLAAIIGNLVPELKINNVVCVLSGGNIDQITLGRCIDRGMAAEGRLVQFRVGINNSISASTQLLKLLANGGYNVVRQFRDKWWMEDESYNIEVKLVCETKGMEHALELKRIIERAYPGTSVFETEPFNDKRTCPCYVRKSIL</sequence>
<dbReference type="InterPro" id="IPR050147">
    <property type="entry name" value="Ser/Thr_Dehydratase"/>
</dbReference>
<gene>
    <name evidence="9" type="ORF">CHILSU_LOCUS3736</name>
</gene>
<dbReference type="PANTHER" id="PTHR48078:SF19">
    <property type="entry name" value="ACT DOMAIN-CONTAINING PROTEIN"/>
    <property type="match status" value="1"/>
</dbReference>
<evidence type="ECO:0000256" key="1">
    <source>
        <dbReference type="ARBA" id="ARBA00001933"/>
    </source>
</evidence>